<evidence type="ECO:0000313" key="2">
    <source>
        <dbReference type="Proteomes" id="UP000196052"/>
    </source>
</evidence>
<proteinExistence type="predicted"/>
<gene>
    <name evidence="1" type="ORF">BC05F1_03908</name>
</gene>
<reference evidence="2" key="1">
    <citation type="submission" date="2016-08" db="EMBL/GenBank/DDBJ databases">
        <authorList>
            <person name="Loux V."/>
            <person name="Rue O."/>
        </authorList>
    </citation>
    <scope>NUCLEOTIDE SEQUENCE [LARGE SCALE GENOMIC DNA]</scope>
    <source>
        <strain evidence="2">INRA Bc05-F1</strain>
    </source>
</reference>
<accession>A0A1C4ETU7</accession>
<protein>
    <submittedName>
        <fullName evidence="1">Uncharacterized protein</fullName>
    </submittedName>
</protein>
<organism evidence="1 2">
    <name type="scientific">Bacillus wiedmannii</name>
    <dbReference type="NCBI Taxonomy" id="1890302"/>
    <lineage>
        <taxon>Bacteria</taxon>
        <taxon>Bacillati</taxon>
        <taxon>Bacillota</taxon>
        <taxon>Bacilli</taxon>
        <taxon>Bacillales</taxon>
        <taxon>Bacillaceae</taxon>
        <taxon>Bacillus</taxon>
        <taxon>Bacillus cereus group</taxon>
    </lineage>
</organism>
<dbReference type="Proteomes" id="UP000196052">
    <property type="component" value="Unassembled WGS sequence"/>
</dbReference>
<sequence>MTKHFKKEASANN</sequence>
<dbReference type="EMBL" id="FMBE01000013">
    <property type="protein sequence ID" value="SCC47024.1"/>
    <property type="molecule type" value="Genomic_DNA"/>
</dbReference>
<name>A0A1C4ETU7_9BACI</name>
<evidence type="ECO:0000313" key="1">
    <source>
        <dbReference type="EMBL" id="SCC47024.1"/>
    </source>
</evidence>